<evidence type="ECO:0000256" key="1">
    <source>
        <dbReference type="ARBA" id="ARBA00004123"/>
    </source>
</evidence>
<dbReference type="GO" id="GO:0008270">
    <property type="term" value="F:zinc ion binding"/>
    <property type="evidence" value="ECO:0007669"/>
    <property type="project" value="InterPro"/>
</dbReference>
<dbReference type="SMART" id="SM00066">
    <property type="entry name" value="GAL4"/>
    <property type="match status" value="1"/>
</dbReference>
<feature type="domain" description="Zn(2)-C6 fungal-type" evidence="7">
    <location>
        <begin position="11"/>
        <end position="42"/>
    </location>
</feature>
<evidence type="ECO:0000256" key="2">
    <source>
        <dbReference type="ARBA" id="ARBA00023015"/>
    </source>
</evidence>
<dbReference type="Pfam" id="PF00172">
    <property type="entry name" value="Zn_clus"/>
    <property type="match status" value="1"/>
</dbReference>
<keyword evidence="4" id="KW-0804">Transcription</keyword>
<evidence type="ECO:0000256" key="5">
    <source>
        <dbReference type="ARBA" id="ARBA00023242"/>
    </source>
</evidence>
<evidence type="ECO:0000313" key="8">
    <source>
        <dbReference type="EMBL" id="CDO92229.1"/>
    </source>
</evidence>
<dbReference type="GO" id="GO:0000981">
    <property type="term" value="F:DNA-binding transcription factor activity, RNA polymerase II-specific"/>
    <property type="evidence" value="ECO:0007669"/>
    <property type="project" value="InterPro"/>
</dbReference>
<evidence type="ECO:0000313" key="9">
    <source>
        <dbReference type="Proteomes" id="UP000031516"/>
    </source>
</evidence>
<feature type="region of interest" description="Disordered" evidence="6">
    <location>
        <begin position="732"/>
        <end position="756"/>
    </location>
</feature>
<protein>
    <submittedName>
        <fullName evidence="8">WGS project CCBQ000000000 data, contig 00016</fullName>
    </submittedName>
</protein>
<dbReference type="GO" id="GO:0005634">
    <property type="term" value="C:nucleus"/>
    <property type="evidence" value="ECO:0007669"/>
    <property type="project" value="UniProtKB-SubCell"/>
</dbReference>
<accession>A0A0A8L244</accession>
<dbReference type="Proteomes" id="UP000031516">
    <property type="component" value="Unassembled WGS sequence"/>
</dbReference>
<name>A0A0A8L244_9SACH</name>
<keyword evidence="9" id="KW-1185">Reference proteome</keyword>
<feature type="compositionally biased region" description="Polar residues" evidence="6">
    <location>
        <begin position="84"/>
        <end position="93"/>
    </location>
</feature>
<evidence type="ECO:0000256" key="6">
    <source>
        <dbReference type="SAM" id="MobiDB-lite"/>
    </source>
</evidence>
<sequence>MANEVRKRTKPCISCKLSKVKCEYTDVLPCKRCLKVGIHCQFALNSRSVPVQQPVQLPVQLTGPAPLSGSPPPPIQVPASIPTNGNVKHSSLPSDRISIPPVQPNLNQPDSSGVLSNGRQTEPQVHLNGNYDPMTHNIDNRLNNFESILETMLSTLYKNNLEQQTRIGEMQKELNSQAKITQNLISSQQNSRHRSVRLPNLSQLEQSLDLSQGQQFSQQVPDRPCLAPILSNGAISQVMAPQNPTKDEIVTDYRTADVITKEEAKILLDYFIEHFEPHLYGFTFDGINLESLWHDSPLLLVSICTVACCHHPELDHKFEALHSSLHWFASQLLLPTHGKLNVEHTILGLIIASFWLSSNKMFNSLALQLARNWRIDQLYSPQFERLWYLLYILDGSENLTTHKSPSVYKDMEPLIKDSRRVVIERLDNTTSEGQFFRKALLEYNQRKKHTATHKQLELLNEVRSEKLELNNNTLQDLRLLTQLEYHMAMESVFHNKNTHIPSLHGQSLEATMTLLPTEKFGIPWTNNMDLDKWMISWTIALQNIKVQNDPWCFKSTLLYYNFARMHINTKALLQGKKSTLLDELENVELIKLWHADSRCSKIKDLADSTELSATKEISRSSAIALLKLATEDKDITRIFQFFPTHIYVMLYYASLIVLNPSMVAEISEKDAKQSYTLVTKLKKMLYTATISDKALKNNLVKSLYQLLLSFKQHLAAVDENSQKVYELLDQNEEKESKNKQGRRPILAWPGTNPGHP</sequence>
<reference evidence="8 9" key="1">
    <citation type="submission" date="2014-03" db="EMBL/GenBank/DDBJ databases">
        <title>The genome of Kluyveromyces dobzhanskii.</title>
        <authorList>
            <person name="Nystedt B."/>
            <person name="Astrom S."/>
        </authorList>
    </citation>
    <scope>NUCLEOTIDE SEQUENCE [LARGE SCALE GENOMIC DNA]</scope>
    <source>
        <strain evidence="8 9">CBS 2104</strain>
    </source>
</reference>
<evidence type="ECO:0000259" key="7">
    <source>
        <dbReference type="PROSITE" id="PS50048"/>
    </source>
</evidence>
<dbReference type="AlphaFoldDB" id="A0A0A8L244"/>
<dbReference type="InterPro" id="IPR036864">
    <property type="entry name" value="Zn2-C6_fun-type_DNA-bd_sf"/>
</dbReference>
<dbReference type="Gene3D" id="4.10.240.10">
    <property type="entry name" value="Zn(2)-C6 fungal-type DNA-binding domain"/>
    <property type="match status" value="1"/>
</dbReference>
<dbReference type="CDD" id="cd00067">
    <property type="entry name" value="GAL4"/>
    <property type="match status" value="1"/>
</dbReference>
<evidence type="ECO:0000256" key="3">
    <source>
        <dbReference type="ARBA" id="ARBA00023125"/>
    </source>
</evidence>
<comment type="subcellular location">
    <subcellularLocation>
        <location evidence="1">Nucleus</location>
    </subcellularLocation>
</comment>
<keyword evidence="5" id="KW-0539">Nucleus</keyword>
<dbReference type="OrthoDB" id="4060227at2759"/>
<gene>
    <name evidence="8" type="ORF">KLDO_g550</name>
</gene>
<dbReference type="InterPro" id="IPR051089">
    <property type="entry name" value="prtT"/>
</dbReference>
<proteinExistence type="predicted"/>
<evidence type="ECO:0000256" key="4">
    <source>
        <dbReference type="ARBA" id="ARBA00023163"/>
    </source>
</evidence>
<dbReference type="GO" id="GO:0000976">
    <property type="term" value="F:transcription cis-regulatory region binding"/>
    <property type="evidence" value="ECO:0007669"/>
    <property type="project" value="TreeGrafter"/>
</dbReference>
<keyword evidence="2" id="KW-0805">Transcription regulation</keyword>
<dbReference type="PROSITE" id="PS00463">
    <property type="entry name" value="ZN2_CY6_FUNGAL_1"/>
    <property type="match status" value="1"/>
</dbReference>
<feature type="compositionally biased region" description="Polar residues" evidence="6">
    <location>
        <begin position="104"/>
        <end position="119"/>
    </location>
</feature>
<dbReference type="InterPro" id="IPR001138">
    <property type="entry name" value="Zn2Cys6_DnaBD"/>
</dbReference>
<feature type="region of interest" description="Disordered" evidence="6">
    <location>
        <begin position="62"/>
        <end position="119"/>
    </location>
</feature>
<dbReference type="EMBL" id="CCBQ010000012">
    <property type="protein sequence ID" value="CDO92229.1"/>
    <property type="molecule type" value="Genomic_DNA"/>
</dbReference>
<dbReference type="CDD" id="cd12148">
    <property type="entry name" value="fungal_TF_MHR"/>
    <property type="match status" value="1"/>
</dbReference>
<organism evidence="8 9">
    <name type="scientific">Kluyveromyces dobzhanskii CBS 2104</name>
    <dbReference type="NCBI Taxonomy" id="1427455"/>
    <lineage>
        <taxon>Eukaryota</taxon>
        <taxon>Fungi</taxon>
        <taxon>Dikarya</taxon>
        <taxon>Ascomycota</taxon>
        <taxon>Saccharomycotina</taxon>
        <taxon>Saccharomycetes</taxon>
        <taxon>Saccharomycetales</taxon>
        <taxon>Saccharomycetaceae</taxon>
        <taxon>Kluyveromyces</taxon>
    </lineage>
</organism>
<dbReference type="PANTHER" id="PTHR31845">
    <property type="entry name" value="FINGER DOMAIN PROTEIN, PUTATIVE-RELATED"/>
    <property type="match status" value="1"/>
</dbReference>
<dbReference type="PROSITE" id="PS50048">
    <property type="entry name" value="ZN2_CY6_FUNGAL_2"/>
    <property type="match status" value="1"/>
</dbReference>
<dbReference type="SUPFAM" id="SSF57701">
    <property type="entry name" value="Zn2/Cys6 DNA-binding domain"/>
    <property type="match status" value="1"/>
</dbReference>
<comment type="caution">
    <text evidence="8">The sequence shown here is derived from an EMBL/GenBank/DDBJ whole genome shotgun (WGS) entry which is preliminary data.</text>
</comment>
<keyword evidence="3" id="KW-0238">DNA-binding</keyword>
<dbReference type="PANTHER" id="PTHR31845:SF17">
    <property type="entry name" value="ZN(II)2CYS6 TRANSCRIPTION FACTOR (EUROFUNG)"/>
    <property type="match status" value="1"/>
</dbReference>